<feature type="transmembrane region" description="Helical" evidence="1">
    <location>
        <begin position="96"/>
        <end position="115"/>
    </location>
</feature>
<dbReference type="Pfam" id="PF14351">
    <property type="entry name" value="DUF4401"/>
    <property type="match status" value="1"/>
</dbReference>
<keyword evidence="4" id="KW-1185">Reference proteome</keyword>
<reference evidence="4" key="1">
    <citation type="journal article" date="2019" name="Int. J. Syst. Evol. Microbiol.">
        <title>The Global Catalogue of Microorganisms (GCM) 10K type strain sequencing project: providing services to taxonomists for standard genome sequencing and annotation.</title>
        <authorList>
            <consortium name="The Broad Institute Genomics Platform"/>
            <consortium name="The Broad Institute Genome Sequencing Center for Infectious Disease"/>
            <person name="Wu L."/>
            <person name="Ma J."/>
        </authorList>
    </citation>
    <scope>NUCLEOTIDE SEQUENCE [LARGE SCALE GENOMIC DNA]</scope>
    <source>
        <strain evidence="4">JCM 16704</strain>
    </source>
</reference>
<feature type="transmembrane region" description="Helical" evidence="1">
    <location>
        <begin position="236"/>
        <end position="254"/>
    </location>
</feature>
<organism evidence="3 4">
    <name type="scientific">Sphingobacterium kyonggiense</name>
    <dbReference type="NCBI Taxonomy" id="714075"/>
    <lineage>
        <taxon>Bacteria</taxon>
        <taxon>Pseudomonadati</taxon>
        <taxon>Bacteroidota</taxon>
        <taxon>Sphingobacteriia</taxon>
        <taxon>Sphingobacteriales</taxon>
        <taxon>Sphingobacteriaceae</taxon>
        <taxon>Sphingobacterium</taxon>
    </lineage>
</organism>
<feature type="transmembrane region" description="Helical" evidence="1">
    <location>
        <begin position="46"/>
        <end position="66"/>
    </location>
</feature>
<feature type="transmembrane region" description="Helical" evidence="1">
    <location>
        <begin position="127"/>
        <end position="160"/>
    </location>
</feature>
<keyword evidence="1" id="KW-0812">Transmembrane</keyword>
<evidence type="ECO:0000313" key="3">
    <source>
        <dbReference type="EMBL" id="GAA4145404.1"/>
    </source>
</evidence>
<keyword evidence="1" id="KW-0472">Membrane</keyword>
<dbReference type="InterPro" id="IPR025513">
    <property type="entry name" value="DUF4401"/>
</dbReference>
<sequence>MNNTNIYQDKLDYFESINTGPLKIDLIQIKKAYADQRNDQSLAIKILSIVGAVMAFIAFLIFLYAANLFESKEGLLIGGIVLLTGSLILNKLTDKIFFDSISVCMFLLAFFMLGVSTDQLGLSFSSMALLIAVLAISCIFITRSYILNFAAVLIAVWGIFASMVDRIPEEYLFILIIPLGLLSVFFLLNEAKLLHFSEGMAARYLPLRTAFTLAFIGSLVATAAGSLFFTEITFKIVCSGIFIVLTIVILFNLLKNQDYRSDSFRYLTLAIIAISLSLTSVSPAISGSLLIGLICFQVNYKTGYILALAGFLYCLGQFYYDLSISLLWKSVIMMASGALYLLIYLLNNKKLKNHENI</sequence>
<feature type="domain" description="DUF4401" evidence="2">
    <location>
        <begin position="42"/>
        <end position="347"/>
    </location>
</feature>
<keyword evidence="1" id="KW-1133">Transmembrane helix</keyword>
<feature type="transmembrane region" description="Helical" evidence="1">
    <location>
        <begin position="326"/>
        <end position="346"/>
    </location>
</feature>
<feature type="transmembrane region" description="Helical" evidence="1">
    <location>
        <begin position="303"/>
        <end position="320"/>
    </location>
</feature>
<dbReference type="RefSeq" id="WP_344675525.1">
    <property type="nucleotide sequence ID" value="NZ_BAAAZI010000012.1"/>
</dbReference>
<accession>A0ABP7Z1L5</accession>
<evidence type="ECO:0000256" key="1">
    <source>
        <dbReference type="SAM" id="Phobius"/>
    </source>
</evidence>
<dbReference type="Proteomes" id="UP001500101">
    <property type="component" value="Unassembled WGS sequence"/>
</dbReference>
<comment type="caution">
    <text evidence="3">The sequence shown here is derived from an EMBL/GenBank/DDBJ whole genome shotgun (WGS) entry which is preliminary data.</text>
</comment>
<evidence type="ECO:0000259" key="2">
    <source>
        <dbReference type="Pfam" id="PF14351"/>
    </source>
</evidence>
<feature type="transmembrane region" description="Helical" evidence="1">
    <location>
        <begin position="209"/>
        <end position="229"/>
    </location>
</feature>
<gene>
    <name evidence="3" type="ORF">GCM10022216_29210</name>
</gene>
<name>A0ABP7Z1L5_9SPHI</name>
<proteinExistence type="predicted"/>
<evidence type="ECO:0000313" key="4">
    <source>
        <dbReference type="Proteomes" id="UP001500101"/>
    </source>
</evidence>
<dbReference type="EMBL" id="BAAAZI010000012">
    <property type="protein sequence ID" value="GAA4145404.1"/>
    <property type="molecule type" value="Genomic_DNA"/>
</dbReference>
<feature type="transmembrane region" description="Helical" evidence="1">
    <location>
        <begin position="266"/>
        <end position="296"/>
    </location>
</feature>
<feature type="transmembrane region" description="Helical" evidence="1">
    <location>
        <begin position="172"/>
        <end position="189"/>
    </location>
</feature>
<protein>
    <recommendedName>
        <fullName evidence="2">DUF4401 domain-containing protein</fullName>
    </recommendedName>
</protein>